<proteinExistence type="inferred from homology"/>
<reference evidence="4 5" key="1">
    <citation type="submission" date="2019-04" db="EMBL/GenBank/DDBJ databases">
        <title>Friends and foes A comparative genomics study of 23 Aspergillus species from section Flavi.</title>
        <authorList>
            <consortium name="DOE Joint Genome Institute"/>
            <person name="Kjaerbolling I."/>
            <person name="Vesth T."/>
            <person name="Frisvad J.C."/>
            <person name="Nybo J.L."/>
            <person name="Theobald S."/>
            <person name="Kildgaard S."/>
            <person name="Isbrandt T."/>
            <person name="Kuo A."/>
            <person name="Sato A."/>
            <person name="Lyhne E.K."/>
            <person name="Kogle M.E."/>
            <person name="Wiebenga A."/>
            <person name="Kun R.S."/>
            <person name="Lubbers R.J."/>
            <person name="Makela M.R."/>
            <person name="Barry K."/>
            <person name="Chovatia M."/>
            <person name="Clum A."/>
            <person name="Daum C."/>
            <person name="Haridas S."/>
            <person name="He G."/>
            <person name="LaButti K."/>
            <person name="Lipzen A."/>
            <person name="Mondo S."/>
            <person name="Riley R."/>
            <person name="Salamov A."/>
            <person name="Simmons B.A."/>
            <person name="Magnuson J.K."/>
            <person name="Henrissat B."/>
            <person name="Mortensen U.H."/>
            <person name="Larsen T.O."/>
            <person name="Devries R.P."/>
            <person name="Grigoriev I.V."/>
            <person name="Machida M."/>
            <person name="Baker S.E."/>
            <person name="Andersen M.R."/>
        </authorList>
    </citation>
    <scope>NUCLEOTIDE SEQUENCE [LARGE SCALE GENOMIC DNA]</scope>
    <source>
        <strain evidence="4 5">CBS 151.66</strain>
    </source>
</reference>
<feature type="domain" description="RDRP core" evidence="2">
    <location>
        <begin position="420"/>
        <end position="1019"/>
    </location>
</feature>
<evidence type="ECO:0000259" key="3">
    <source>
        <dbReference type="Pfam" id="PF25358"/>
    </source>
</evidence>
<dbReference type="GO" id="GO:0003968">
    <property type="term" value="F:RNA-directed RNA polymerase activity"/>
    <property type="evidence" value="ECO:0007669"/>
    <property type="project" value="UniProtKB-KW"/>
</dbReference>
<keyword evidence="1" id="KW-0696">RNA-directed RNA polymerase</keyword>
<organism evidence="4 5">
    <name type="scientific">Aspergillus leporis</name>
    <dbReference type="NCBI Taxonomy" id="41062"/>
    <lineage>
        <taxon>Eukaryota</taxon>
        <taxon>Fungi</taxon>
        <taxon>Dikarya</taxon>
        <taxon>Ascomycota</taxon>
        <taxon>Pezizomycotina</taxon>
        <taxon>Eurotiomycetes</taxon>
        <taxon>Eurotiomycetidae</taxon>
        <taxon>Eurotiales</taxon>
        <taxon>Aspergillaceae</taxon>
        <taxon>Aspergillus</taxon>
        <taxon>Aspergillus subgen. Circumdati</taxon>
    </lineage>
</organism>
<dbReference type="PANTHER" id="PTHR23079:SF17">
    <property type="entry name" value="RNA-DEPENDENT RNA POLYMERASE"/>
    <property type="match status" value="1"/>
</dbReference>
<dbReference type="Pfam" id="PF25358">
    <property type="entry name" value="PH_fung_RdRP"/>
    <property type="match status" value="1"/>
</dbReference>
<keyword evidence="1" id="KW-0694">RNA-binding</keyword>
<dbReference type="GO" id="GO:0003723">
    <property type="term" value="F:RNA binding"/>
    <property type="evidence" value="ECO:0007669"/>
    <property type="project" value="UniProtKB-KW"/>
</dbReference>
<dbReference type="InterPro" id="IPR057596">
    <property type="entry name" value="RDRP_core"/>
</dbReference>
<evidence type="ECO:0000256" key="1">
    <source>
        <dbReference type="RuleBase" id="RU363098"/>
    </source>
</evidence>
<dbReference type="EC" id="2.7.7.48" evidence="1"/>
<comment type="similarity">
    <text evidence="1">Belongs to the RdRP family.</text>
</comment>
<evidence type="ECO:0000313" key="4">
    <source>
        <dbReference type="EMBL" id="KAB8067220.1"/>
    </source>
</evidence>
<evidence type="ECO:0000259" key="2">
    <source>
        <dbReference type="Pfam" id="PF05183"/>
    </source>
</evidence>
<dbReference type="Pfam" id="PF05183">
    <property type="entry name" value="RdRP"/>
    <property type="match status" value="1"/>
</dbReference>
<name>A0A5N5WJ46_9EURO</name>
<dbReference type="AlphaFoldDB" id="A0A5N5WJ46"/>
<dbReference type="EMBL" id="ML732530">
    <property type="protein sequence ID" value="KAB8067220.1"/>
    <property type="molecule type" value="Genomic_DNA"/>
</dbReference>
<protein>
    <recommendedName>
        <fullName evidence="1">RNA-dependent RNA polymerase</fullName>
        <ecNumber evidence="1">2.7.7.48</ecNumber>
    </recommendedName>
</protein>
<feature type="domain" description="RdRP-like PH" evidence="3">
    <location>
        <begin position="125"/>
        <end position="269"/>
    </location>
</feature>
<dbReference type="Proteomes" id="UP000326565">
    <property type="component" value="Unassembled WGS sequence"/>
</dbReference>
<dbReference type="OrthoDB" id="6513042at2759"/>
<dbReference type="GO" id="GO:0031380">
    <property type="term" value="C:nuclear RNA-directed RNA polymerase complex"/>
    <property type="evidence" value="ECO:0007669"/>
    <property type="project" value="TreeGrafter"/>
</dbReference>
<dbReference type="PANTHER" id="PTHR23079">
    <property type="entry name" value="RNA-DEPENDENT RNA POLYMERASE"/>
    <property type="match status" value="1"/>
</dbReference>
<keyword evidence="5" id="KW-1185">Reference proteome</keyword>
<dbReference type="InterPro" id="IPR057503">
    <property type="entry name" value="PH_RdRP"/>
</dbReference>
<dbReference type="InterPro" id="IPR007855">
    <property type="entry name" value="RDRP"/>
</dbReference>
<sequence>MEVFIHNVPIDLTCHGFNRELQPFMRQLQIRDFLCEKPKKKRFGTVTFLNTKDGGRFLAVHGQQEEPRVSFLHRPRLVSNLQLMGVAVYCKESKHPPRSRALGTLEYDAEQRANGIRERPGEPVVFDMKNFSCGRCDFVGDQLTYSPEVWWTVKGSIQFKKRTMIVDMEDRRRIRVPRTAIVGLVYSADGTLTATLSNVPFFFELTPTSPDILAAQVSISRVQGPFDGPSRWRRCSLGEGHAQVMGQCLVYQFKVVPGDFMKKIARLREGELTMFPYTLPIARLPLAPKGLTLELQKLQIELAECTKCNHLPFGVLFQLQALAQNAYLHPAMVLHLCRLLQPLFALDKAAGVESISVDSMRKLFNMINWPFPNDDPSDYDAESLVAILKQNHREIQESIEYREGLFNNTPSMARIYRINVTPTRITLHGPEMEPQNRILRKFPNHHEYFIRVQFCDENGEDLMLSSRVSYSDIFTRYKEVMKTGIQIAGRTYKFLGFSHSSLRSHSVWFSSPFIDDHGRFQTYFSIINAIGKFSHITSPARCAARIGQAFSETPFTMPLRETEVTVSTIPDVTSPDKSRVFSDGVGTISLEVAEQIWADILPKTGTPTAFQIRLGGAKGMLAIDSRLSGAIIQIRPSMTKFESQDMHNLEICNMASKPYPMVLNRQLIKILEDMGAPEDWFCQMQDAELERLRTITSSIDKTASFLKDKSVAGSIGLYRLFHQCCWLGIDYKKDVFLRSVVEAVILQDLRSLKHKARIPVKQGMTLYGVMDETGLLGENEVYVTFDSMGKRYALPPGAGPLLVSRSPALHDGDIQRAQNVIPPDGHPLTRHQNCIVFGQKGKRDLPSQLSGGDLDGDLFHIIWDLGLSGVQTFTPADYPRVKPLDIGRVVEVHDMANFFVDFMRTDILGLIAIRHMILADQLDTGTKHEKCRQLAQLHSTAVDFSKTGIPVEIVQLPKTDQYRPDFMAPGPQTHIYRKSRIGFEQRVSYANYNDDDDEVERPHRYYKSEKILGKLYRAIDEGNIWLKHVRCEEATDETSFWDELIEDHEDRCRALGRDSWEEYAEEAARIRAAYEDAISSCMNNYSEHPIKPITELEVVIGSIINENGVPARRRRDRSIQLKHEFDRIATWIMSLMRRQKTVDTKGEGLELCLACLHVGCQEGGPSRLKEIYGELQSFKVIAACALLAEMDHSEKDRGGKCCGM</sequence>
<dbReference type="GO" id="GO:0030422">
    <property type="term" value="P:siRNA processing"/>
    <property type="evidence" value="ECO:0007669"/>
    <property type="project" value="TreeGrafter"/>
</dbReference>
<keyword evidence="1" id="KW-0548">Nucleotidyltransferase</keyword>
<keyword evidence="1" id="KW-0808">Transferase</keyword>
<accession>A0A5N5WJ46</accession>
<comment type="catalytic activity">
    <reaction evidence="1">
        <text>RNA(n) + a ribonucleoside 5'-triphosphate = RNA(n+1) + diphosphate</text>
        <dbReference type="Rhea" id="RHEA:21248"/>
        <dbReference type="Rhea" id="RHEA-COMP:14527"/>
        <dbReference type="Rhea" id="RHEA-COMP:17342"/>
        <dbReference type="ChEBI" id="CHEBI:33019"/>
        <dbReference type="ChEBI" id="CHEBI:61557"/>
        <dbReference type="ChEBI" id="CHEBI:140395"/>
        <dbReference type="EC" id="2.7.7.48"/>
    </reaction>
</comment>
<evidence type="ECO:0000313" key="5">
    <source>
        <dbReference type="Proteomes" id="UP000326565"/>
    </source>
</evidence>
<gene>
    <name evidence="4" type="ORF">BDV29DRAFT_200514</name>
</gene>